<comment type="caution">
    <text evidence="1">The sequence shown here is derived from an EMBL/GenBank/DDBJ whole genome shotgun (WGS) entry which is preliminary data.</text>
</comment>
<dbReference type="Proteomes" id="UP000235145">
    <property type="component" value="Unassembled WGS sequence"/>
</dbReference>
<name>A0A9R1V495_LACSA</name>
<accession>A0A9R1V495</accession>
<keyword evidence="2" id="KW-1185">Reference proteome</keyword>
<protein>
    <submittedName>
        <fullName evidence="1">Uncharacterized protein</fullName>
    </submittedName>
</protein>
<sequence length="110" mass="12956">MSLASLEQKCNNGGVNDVIEKQVTEYVEKVIERRINKSFDFGAYQIDKNIYEVTNQIKNGIDNLEYHINTAICGCHLTSQWKHTEQHIERLCFMFQIHLNTNNQMNSWLY</sequence>
<dbReference type="AlphaFoldDB" id="A0A9R1V495"/>
<evidence type="ECO:0000313" key="2">
    <source>
        <dbReference type="Proteomes" id="UP000235145"/>
    </source>
</evidence>
<organism evidence="1 2">
    <name type="scientific">Lactuca sativa</name>
    <name type="common">Garden lettuce</name>
    <dbReference type="NCBI Taxonomy" id="4236"/>
    <lineage>
        <taxon>Eukaryota</taxon>
        <taxon>Viridiplantae</taxon>
        <taxon>Streptophyta</taxon>
        <taxon>Embryophyta</taxon>
        <taxon>Tracheophyta</taxon>
        <taxon>Spermatophyta</taxon>
        <taxon>Magnoliopsida</taxon>
        <taxon>eudicotyledons</taxon>
        <taxon>Gunneridae</taxon>
        <taxon>Pentapetalae</taxon>
        <taxon>asterids</taxon>
        <taxon>campanulids</taxon>
        <taxon>Asterales</taxon>
        <taxon>Asteraceae</taxon>
        <taxon>Cichorioideae</taxon>
        <taxon>Cichorieae</taxon>
        <taxon>Lactucinae</taxon>
        <taxon>Lactuca</taxon>
    </lineage>
</organism>
<reference evidence="1 2" key="1">
    <citation type="journal article" date="2017" name="Nat. Commun.">
        <title>Genome assembly with in vitro proximity ligation data and whole-genome triplication in lettuce.</title>
        <authorList>
            <person name="Reyes-Chin-Wo S."/>
            <person name="Wang Z."/>
            <person name="Yang X."/>
            <person name="Kozik A."/>
            <person name="Arikit S."/>
            <person name="Song C."/>
            <person name="Xia L."/>
            <person name="Froenicke L."/>
            <person name="Lavelle D.O."/>
            <person name="Truco M.J."/>
            <person name="Xia R."/>
            <person name="Zhu S."/>
            <person name="Xu C."/>
            <person name="Xu H."/>
            <person name="Xu X."/>
            <person name="Cox K."/>
            <person name="Korf I."/>
            <person name="Meyers B.C."/>
            <person name="Michelmore R.W."/>
        </authorList>
    </citation>
    <scope>NUCLEOTIDE SEQUENCE [LARGE SCALE GENOMIC DNA]</scope>
    <source>
        <strain evidence="2">cv. Salinas</strain>
        <tissue evidence="1">Seedlings</tissue>
    </source>
</reference>
<dbReference type="EMBL" id="NBSK02000006">
    <property type="protein sequence ID" value="KAJ0199897.1"/>
    <property type="molecule type" value="Genomic_DNA"/>
</dbReference>
<evidence type="ECO:0000313" key="1">
    <source>
        <dbReference type="EMBL" id="KAJ0199897.1"/>
    </source>
</evidence>
<gene>
    <name evidence="1" type="ORF">LSAT_V11C600302080</name>
</gene>
<proteinExistence type="predicted"/>